<evidence type="ECO:0000313" key="4">
    <source>
        <dbReference type="EMBL" id="PSN94021.1"/>
    </source>
</evidence>
<dbReference type="GO" id="GO:0003677">
    <property type="term" value="F:DNA binding"/>
    <property type="evidence" value="ECO:0007669"/>
    <property type="project" value="UniProtKB-KW"/>
</dbReference>
<evidence type="ECO:0000256" key="1">
    <source>
        <dbReference type="ARBA" id="ARBA00023125"/>
    </source>
</evidence>
<dbReference type="AlphaFoldDB" id="A0A2R6B5V3"/>
<dbReference type="Proteomes" id="UP000241284">
    <property type="component" value="Unassembled WGS sequence"/>
</dbReference>
<dbReference type="Pfam" id="PF07282">
    <property type="entry name" value="Cas12f1-like_TNB"/>
    <property type="match status" value="1"/>
</dbReference>
<comment type="caution">
    <text evidence="4">The sequence shown here is derived from an EMBL/GenBank/DDBJ whole genome shotgun (WGS) entry which is preliminary data.</text>
</comment>
<keyword evidence="1" id="KW-0238">DNA-binding</keyword>
<dbReference type="EMBL" id="NEXH01000033">
    <property type="protein sequence ID" value="PSN94021.1"/>
    <property type="molecule type" value="Genomic_DNA"/>
</dbReference>
<feature type="compositionally biased region" description="Basic residues" evidence="2">
    <location>
        <begin position="27"/>
        <end position="42"/>
    </location>
</feature>
<evidence type="ECO:0000256" key="2">
    <source>
        <dbReference type="SAM" id="MobiDB-lite"/>
    </source>
</evidence>
<feature type="region of interest" description="Disordered" evidence="2">
    <location>
        <begin position="20"/>
        <end position="52"/>
    </location>
</feature>
<evidence type="ECO:0000259" key="3">
    <source>
        <dbReference type="Pfam" id="PF07282"/>
    </source>
</evidence>
<reference evidence="4 5" key="1">
    <citation type="submission" date="2017-04" db="EMBL/GenBank/DDBJ databases">
        <title>Novel microbial lineages endemic to geothermal iron-oxide mats fill important gaps in the evolutionary history of Archaea.</title>
        <authorList>
            <person name="Jay Z.J."/>
            <person name="Beam J.P."/>
            <person name="Dlakic M."/>
            <person name="Rusch D.B."/>
            <person name="Kozubal M.A."/>
            <person name="Inskeep W.P."/>
        </authorList>
    </citation>
    <scope>NUCLEOTIDE SEQUENCE [LARGE SCALE GENOMIC DNA]</scope>
    <source>
        <strain evidence="4">ECH_B_2</strain>
    </source>
</reference>
<sequence length="245" mass="28084">SPETGWIRIDTKKLASVHTSSFEKRRSVQRKASRSKKAKRVLSKYSNRERNRARKHQLEIARVTQSLCGPVGLEELKKQGMYTRSRVWNRRISRSDWRSIARILVGRLGETRVVELDPYGSSSYCSKCGWENRDLNGADIFVCGGCGLRINRQLNAAINLYMRMRFGYTEKWVGGRKYIKLRVEGAPQKAWWDRVVLPSLVGGCVLTGAELNGTNEPVRSLNDAVRPKLHYAYDRHADAYLRIPT</sequence>
<feature type="domain" description="Cas12f1-like TNB" evidence="3">
    <location>
        <begin position="111"/>
        <end position="160"/>
    </location>
</feature>
<feature type="non-terminal residue" evidence="4">
    <location>
        <position position="1"/>
    </location>
</feature>
<proteinExistence type="predicted"/>
<name>A0A2R6B5V3_9ARCH</name>
<protein>
    <recommendedName>
        <fullName evidence="3">Cas12f1-like TNB domain-containing protein</fullName>
    </recommendedName>
</protein>
<gene>
    <name evidence="4" type="ORF">B9Q06_10435</name>
</gene>
<accession>A0A2R6B5V3</accession>
<dbReference type="InterPro" id="IPR010095">
    <property type="entry name" value="Cas12f1-like_TNB"/>
</dbReference>
<organism evidence="4 5">
    <name type="scientific">Candidatus Marsarchaeota G2 archaeon ECH_B_2</name>
    <dbReference type="NCBI Taxonomy" id="1978160"/>
    <lineage>
        <taxon>Archaea</taxon>
        <taxon>Candidatus Marsarchaeota</taxon>
        <taxon>Candidatus Marsarchaeota group 2</taxon>
    </lineage>
</organism>
<evidence type="ECO:0000313" key="5">
    <source>
        <dbReference type="Proteomes" id="UP000241284"/>
    </source>
</evidence>